<accession>A0A176VVV2</accession>
<evidence type="ECO:0000313" key="3">
    <source>
        <dbReference type="Proteomes" id="UP000077202"/>
    </source>
</evidence>
<organism evidence="2 3">
    <name type="scientific">Marchantia polymorpha subsp. ruderalis</name>
    <dbReference type="NCBI Taxonomy" id="1480154"/>
    <lineage>
        <taxon>Eukaryota</taxon>
        <taxon>Viridiplantae</taxon>
        <taxon>Streptophyta</taxon>
        <taxon>Embryophyta</taxon>
        <taxon>Marchantiophyta</taxon>
        <taxon>Marchantiopsida</taxon>
        <taxon>Marchantiidae</taxon>
        <taxon>Marchantiales</taxon>
        <taxon>Marchantiaceae</taxon>
        <taxon>Marchantia</taxon>
    </lineage>
</organism>
<feature type="region of interest" description="Disordered" evidence="1">
    <location>
        <begin position="23"/>
        <end position="49"/>
    </location>
</feature>
<name>A0A176VVV2_MARPO</name>
<evidence type="ECO:0000256" key="1">
    <source>
        <dbReference type="SAM" id="MobiDB-lite"/>
    </source>
</evidence>
<reference evidence="2" key="1">
    <citation type="submission" date="2016-03" db="EMBL/GenBank/DDBJ databases">
        <title>Mechanisms controlling the formation of the plant cell surface in tip-growing cells are functionally conserved among land plants.</title>
        <authorList>
            <person name="Honkanen S."/>
            <person name="Jones V.A."/>
            <person name="Morieri G."/>
            <person name="Champion C."/>
            <person name="Hetherington A.J."/>
            <person name="Kelly S."/>
            <person name="Saint-Marcoux D."/>
            <person name="Proust H."/>
            <person name="Prescott H."/>
            <person name="Dolan L."/>
        </authorList>
    </citation>
    <scope>NUCLEOTIDE SEQUENCE [LARGE SCALE GENOMIC DNA]</scope>
    <source>
        <tissue evidence="2">Whole gametophyte</tissue>
    </source>
</reference>
<dbReference type="EMBL" id="LVLJ01002458">
    <property type="protein sequence ID" value="OAE24929.1"/>
    <property type="molecule type" value="Genomic_DNA"/>
</dbReference>
<protein>
    <submittedName>
        <fullName evidence="2">Uncharacterized protein</fullName>
    </submittedName>
</protein>
<proteinExistence type="predicted"/>
<gene>
    <name evidence="2" type="ORF">AXG93_2931s1740</name>
</gene>
<dbReference type="Proteomes" id="UP000077202">
    <property type="component" value="Unassembled WGS sequence"/>
</dbReference>
<sequence length="259" mass="27631">MLSGEGMGLLLQVDPETLRKSATSPVDLDLDTSPKAAEGSAGPLGDGESHADCTIESLAYSSSSELHHHLVPDVAPIMGFLSPQMERAGVSYISGRGQAAISAGRQAGTYPSVGFGFVLSVGNEFLGVSEMSGALARRMIVVPARHAAHLQKFLINEEHGLFMGPMAEEISGCERVEAPESIRLWKSIMGPKKGPRRNCICDPHTSFVCVAVDDVAGRGGLSDCFLSSSCETTMDEYSNFFPADEEEASFSLMKTSRRL</sequence>
<evidence type="ECO:0000313" key="2">
    <source>
        <dbReference type="EMBL" id="OAE24929.1"/>
    </source>
</evidence>
<keyword evidence="3" id="KW-1185">Reference proteome</keyword>
<dbReference type="AlphaFoldDB" id="A0A176VVV2"/>
<comment type="caution">
    <text evidence="2">The sequence shown here is derived from an EMBL/GenBank/DDBJ whole genome shotgun (WGS) entry which is preliminary data.</text>
</comment>